<accession>A0A9X9BMI7</accession>
<evidence type="ECO:0000313" key="2">
    <source>
        <dbReference type="Proteomes" id="UP000316123"/>
    </source>
</evidence>
<gene>
    <name evidence="1" type="ORF">FIV41_25865</name>
</gene>
<comment type="caution">
    <text evidence="1">The sequence shown here is derived from an EMBL/GenBank/DDBJ whole genome shotgun (WGS) entry which is preliminary data.</text>
</comment>
<sequence>MTQLQIKKADKAELVQLIEWETLAYKGRFSGNDYDYDAKPNDNGQYPRKHFHGAVEQITERSLIVAMGVLQAKLAEGYTMFLSNTLTPEVTSTGAAMLYVKKPEAPTRDDKGNYVRIEGVEYQCDEISKLTAEVTATYEASIDAHNNLVFEQEAKALKVEEDAARRALALEDAAKQQAEFEKRVQTRIRGLRAGK</sequence>
<name>A0A9X9BMI7_PSEMA</name>
<reference evidence="1 2" key="1">
    <citation type="submission" date="2019-06" db="EMBL/GenBank/DDBJ databases">
        <title>Pseudomonas bimorpha sp. nov. isolated from bovine raw milk and skim milk concentrate.</title>
        <authorList>
            <person name="Hofmann K."/>
            <person name="Huptas C."/>
            <person name="Doll E."/>
            <person name="Scherer S."/>
            <person name="Wenning M."/>
        </authorList>
    </citation>
    <scope>NUCLEOTIDE SEQUENCE [LARGE SCALE GENOMIC DNA]</scope>
    <source>
        <strain evidence="1 2">DSM 13124</strain>
    </source>
</reference>
<dbReference type="Proteomes" id="UP000316123">
    <property type="component" value="Unassembled WGS sequence"/>
</dbReference>
<protein>
    <submittedName>
        <fullName evidence="1">Uncharacterized protein</fullName>
    </submittedName>
</protein>
<organism evidence="1 2">
    <name type="scientific">Pseudomonas marginalis</name>
    <name type="common">Pseudomonas panacis</name>
    <dbReference type="NCBI Taxonomy" id="298"/>
    <lineage>
        <taxon>Bacteria</taxon>
        <taxon>Pseudomonadati</taxon>
        <taxon>Pseudomonadota</taxon>
        <taxon>Gammaproteobacteria</taxon>
        <taxon>Pseudomonadales</taxon>
        <taxon>Pseudomonadaceae</taxon>
        <taxon>Pseudomonas</taxon>
    </lineage>
</organism>
<evidence type="ECO:0000313" key="1">
    <source>
        <dbReference type="EMBL" id="TWR52517.1"/>
    </source>
</evidence>
<dbReference type="RefSeq" id="WP_074846890.1">
    <property type="nucleotide sequence ID" value="NZ_FNSU01000003.1"/>
</dbReference>
<proteinExistence type="predicted"/>
<dbReference type="AlphaFoldDB" id="A0A9X9BMI7"/>
<dbReference type="EMBL" id="VFEQ01000024">
    <property type="protein sequence ID" value="TWR52517.1"/>
    <property type="molecule type" value="Genomic_DNA"/>
</dbReference>
<dbReference type="OrthoDB" id="9904667at2"/>